<comment type="function">
    <text evidence="9 10">Cell wall formation. Catalyzes the addition of glutamate to the nucleotide precursor UDP-N-acetylmuramoyl-L-alanine (UMA).</text>
</comment>
<dbReference type="GO" id="GO:0005737">
    <property type="term" value="C:cytoplasm"/>
    <property type="evidence" value="ECO:0007669"/>
    <property type="project" value="UniProtKB-SubCell"/>
</dbReference>
<dbReference type="UniPathway" id="UPA00219"/>
<dbReference type="PROSITE" id="PS01011">
    <property type="entry name" value="FOLYLPOLYGLU_SYNT_1"/>
    <property type="match status" value="1"/>
</dbReference>
<keyword evidence="5 9" id="KW-0132">Cell division</keyword>
<evidence type="ECO:0000313" key="13">
    <source>
        <dbReference type="EMBL" id="KAA2238340.1"/>
    </source>
</evidence>
<comment type="catalytic activity">
    <reaction evidence="9 10">
        <text>UDP-N-acetyl-alpha-D-muramoyl-L-alanine + D-glutamate + ATP = UDP-N-acetyl-alpha-D-muramoyl-L-alanyl-D-glutamate + ADP + phosphate + H(+)</text>
        <dbReference type="Rhea" id="RHEA:16429"/>
        <dbReference type="ChEBI" id="CHEBI:15378"/>
        <dbReference type="ChEBI" id="CHEBI:29986"/>
        <dbReference type="ChEBI" id="CHEBI:30616"/>
        <dbReference type="ChEBI" id="CHEBI:43474"/>
        <dbReference type="ChEBI" id="CHEBI:83898"/>
        <dbReference type="ChEBI" id="CHEBI:83900"/>
        <dbReference type="ChEBI" id="CHEBI:456216"/>
        <dbReference type="EC" id="6.3.2.9"/>
    </reaction>
</comment>
<evidence type="ECO:0000259" key="11">
    <source>
        <dbReference type="Pfam" id="PF02875"/>
    </source>
</evidence>
<dbReference type="Gene3D" id="3.40.1190.10">
    <property type="entry name" value="Mur-like, catalytic domain"/>
    <property type="match status" value="1"/>
</dbReference>
<evidence type="ECO:0000256" key="3">
    <source>
        <dbReference type="ARBA" id="ARBA00022490"/>
    </source>
</evidence>
<dbReference type="SUPFAM" id="SSF53244">
    <property type="entry name" value="MurD-like peptide ligases, peptide-binding domain"/>
    <property type="match status" value="1"/>
</dbReference>
<dbReference type="OrthoDB" id="9809796at2"/>
<reference evidence="13 14" key="2">
    <citation type="submission" date="2019-09" db="EMBL/GenBank/DDBJ databases">
        <authorList>
            <person name="Jin C."/>
        </authorList>
    </citation>
    <scope>NUCLEOTIDE SEQUENCE [LARGE SCALE GENOMIC DNA]</scope>
    <source>
        <strain evidence="13 14">BN140002</strain>
    </source>
</reference>
<dbReference type="PANTHER" id="PTHR43692">
    <property type="entry name" value="UDP-N-ACETYLMURAMOYLALANINE--D-GLUTAMATE LIGASE"/>
    <property type="match status" value="1"/>
</dbReference>
<keyword evidence="14" id="KW-1185">Reference proteome</keyword>
<dbReference type="Gene3D" id="3.40.50.720">
    <property type="entry name" value="NAD(P)-binding Rossmann-like Domain"/>
    <property type="match status" value="1"/>
</dbReference>
<dbReference type="SUPFAM" id="SSF51984">
    <property type="entry name" value="MurCD N-terminal domain"/>
    <property type="match status" value="1"/>
</dbReference>
<keyword evidence="3 9" id="KW-0963">Cytoplasm</keyword>
<dbReference type="Pfam" id="PF02875">
    <property type="entry name" value="Mur_ligase_C"/>
    <property type="match status" value="1"/>
</dbReference>
<comment type="pathway">
    <text evidence="2 9 10">Cell wall biogenesis; peptidoglycan biosynthesis.</text>
</comment>
<evidence type="ECO:0000256" key="10">
    <source>
        <dbReference type="RuleBase" id="RU003664"/>
    </source>
</evidence>
<dbReference type="GO" id="GO:0051301">
    <property type="term" value="P:cell division"/>
    <property type="evidence" value="ECO:0007669"/>
    <property type="project" value="UniProtKB-KW"/>
</dbReference>
<feature type="domain" description="Mur ligase C-terminal" evidence="11">
    <location>
        <begin position="315"/>
        <end position="429"/>
    </location>
</feature>
<dbReference type="GO" id="GO:0004326">
    <property type="term" value="F:tetrahydrofolylpolyglutamate synthase activity"/>
    <property type="evidence" value="ECO:0007669"/>
    <property type="project" value="InterPro"/>
</dbReference>
<dbReference type="RefSeq" id="WP_149816028.1">
    <property type="nucleotide sequence ID" value="NZ_VUOA01000011.1"/>
</dbReference>
<sequence>MTPVTSMAGRHVALFGLGGSGLATALALQAGGARVTAWDDNAAKVAEASARGVGTGDLRALDWSGVDALLLSPGVPLTHPEPHWTVGLAHAAGVEVIGDVELFCRERAAIAPGAPFVAITGTNGKSTTTALVAHILREAGLDVQMGGNIGTAILSLEPPSEGRVHVVECSSYQIDLAPSLKPTVGVHLNLSPDHLDRHGTMENYAAIKERLVARARIAVVGVDDDYSAAIAARIRAGAPVSVERTLADGFMRDGTGVVLMRGGEAVERYDLAGIGSLRGAHNAQNAAAAIAAARVVGLDRAAIERGLRTFPGLAHRMEQVGRIGRVLFVNDSKATNADSTEKALSSFERVHWILGGKAKAGGIAPLAPYFPRVAKAYLIGEASDAFAATLDGQVPVERCGTLDVAVARAAAQAAEDGAPEPVVLLSPACASFDQFPNFEVRGDRFRSLVRALPGLVPVGG</sequence>
<keyword evidence="9 10" id="KW-0573">Peptidoglycan synthesis</keyword>
<keyword evidence="9 10" id="KW-0133">Cell shape</keyword>
<evidence type="ECO:0000259" key="12">
    <source>
        <dbReference type="Pfam" id="PF08245"/>
    </source>
</evidence>
<gene>
    <name evidence="9" type="primary">murD</name>
    <name evidence="13" type="ORF">F0L46_05380</name>
</gene>
<evidence type="ECO:0000256" key="1">
    <source>
        <dbReference type="ARBA" id="ARBA00004496"/>
    </source>
</evidence>
<evidence type="ECO:0000313" key="14">
    <source>
        <dbReference type="Proteomes" id="UP000323142"/>
    </source>
</evidence>
<dbReference type="GO" id="GO:0009252">
    <property type="term" value="P:peptidoglycan biosynthetic process"/>
    <property type="evidence" value="ECO:0007669"/>
    <property type="project" value="UniProtKB-UniRule"/>
</dbReference>
<dbReference type="Proteomes" id="UP000323142">
    <property type="component" value="Unassembled WGS sequence"/>
</dbReference>
<dbReference type="AlphaFoldDB" id="A0A5B2VIK2"/>
<dbReference type="GO" id="GO:0005524">
    <property type="term" value="F:ATP binding"/>
    <property type="evidence" value="ECO:0007669"/>
    <property type="project" value="UniProtKB-UniRule"/>
</dbReference>
<evidence type="ECO:0000256" key="6">
    <source>
        <dbReference type="ARBA" id="ARBA00022741"/>
    </source>
</evidence>
<dbReference type="InterPro" id="IPR036565">
    <property type="entry name" value="Mur-like_cat_sf"/>
</dbReference>
<name>A0A5B2VIK2_9HYPH</name>
<protein>
    <recommendedName>
        <fullName evidence="9 10">UDP-N-acetylmuramoylalanine--D-glutamate ligase</fullName>
        <ecNumber evidence="9 10">6.3.2.9</ecNumber>
    </recommendedName>
    <alternativeName>
        <fullName evidence="9">D-glutamic acid-adding enzyme</fullName>
    </alternativeName>
    <alternativeName>
        <fullName evidence="9">UDP-N-acetylmuramoyl-L-alanyl-D-glutamate synthetase</fullName>
    </alternativeName>
</protein>
<keyword evidence="9 10" id="KW-0961">Cell wall biogenesis/degradation</keyword>
<dbReference type="InterPro" id="IPR005762">
    <property type="entry name" value="MurD"/>
</dbReference>
<evidence type="ECO:0000256" key="9">
    <source>
        <dbReference type="HAMAP-Rule" id="MF_00639"/>
    </source>
</evidence>
<dbReference type="GO" id="GO:0008764">
    <property type="term" value="F:UDP-N-acetylmuramoylalanine-D-glutamate ligase activity"/>
    <property type="evidence" value="ECO:0007669"/>
    <property type="project" value="UniProtKB-UniRule"/>
</dbReference>
<reference evidence="13 14" key="1">
    <citation type="submission" date="2019-09" db="EMBL/GenBank/DDBJ databases">
        <title>Salinarimonas rosea gen. nov., sp. nov., a new member of the a-2 subgroup of the Proteobacteria.</title>
        <authorList>
            <person name="Liu J."/>
        </authorList>
    </citation>
    <scope>NUCLEOTIDE SEQUENCE [LARGE SCALE GENOMIC DNA]</scope>
    <source>
        <strain evidence="13 14">BN140002</strain>
    </source>
</reference>
<dbReference type="NCBIfam" id="TIGR01087">
    <property type="entry name" value="murD"/>
    <property type="match status" value="1"/>
</dbReference>
<evidence type="ECO:0000256" key="8">
    <source>
        <dbReference type="ARBA" id="ARBA00023306"/>
    </source>
</evidence>
<dbReference type="Pfam" id="PF08245">
    <property type="entry name" value="Mur_ligase_M"/>
    <property type="match status" value="1"/>
</dbReference>
<evidence type="ECO:0000256" key="2">
    <source>
        <dbReference type="ARBA" id="ARBA00004752"/>
    </source>
</evidence>
<comment type="similarity">
    <text evidence="9">Belongs to the MurCDEF family.</text>
</comment>
<organism evidence="13 14">
    <name type="scientific">Salinarimonas soli</name>
    <dbReference type="NCBI Taxonomy" id="1638099"/>
    <lineage>
        <taxon>Bacteria</taxon>
        <taxon>Pseudomonadati</taxon>
        <taxon>Pseudomonadota</taxon>
        <taxon>Alphaproteobacteria</taxon>
        <taxon>Hyphomicrobiales</taxon>
        <taxon>Salinarimonadaceae</taxon>
        <taxon>Salinarimonas</taxon>
    </lineage>
</organism>
<dbReference type="PANTHER" id="PTHR43692:SF1">
    <property type="entry name" value="UDP-N-ACETYLMURAMOYLALANINE--D-GLUTAMATE LIGASE"/>
    <property type="match status" value="1"/>
</dbReference>
<accession>A0A5B2VIK2</accession>
<keyword evidence="6 9" id="KW-0547">Nucleotide-binding</keyword>
<dbReference type="InterPro" id="IPR013221">
    <property type="entry name" value="Mur_ligase_cen"/>
</dbReference>
<dbReference type="InterPro" id="IPR036615">
    <property type="entry name" value="Mur_ligase_C_dom_sf"/>
</dbReference>
<feature type="binding site" evidence="9">
    <location>
        <begin position="121"/>
        <end position="127"/>
    </location>
    <ligand>
        <name>ATP</name>
        <dbReference type="ChEBI" id="CHEBI:30616"/>
    </ligand>
</feature>
<dbReference type="InterPro" id="IPR004101">
    <property type="entry name" value="Mur_ligase_C"/>
</dbReference>
<dbReference type="EC" id="6.3.2.9" evidence="9 10"/>
<evidence type="ECO:0000256" key="4">
    <source>
        <dbReference type="ARBA" id="ARBA00022598"/>
    </source>
</evidence>
<dbReference type="InterPro" id="IPR018109">
    <property type="entry name" value="Folylpolyglutamate_synth_CS"/>
</dbReference>
<keyword evidence="8 9" id="KW-0131">Cell cycle</keyword>
<comment type="subcellular location">
    <subcellularLocation>
        <location evidence="1 9 10">Cytoplasm</location>
    </subcellularLocation>
</comment>
<dbReference type="EMBL" id="VUOA01000011">
    <property type="protein sequence ID" value="KAA2238340.1"/>
    <property type="molecule type" value="Genomic_DNA"/>
</dbReference>
<keyword evidence="4 9" id="KW-0436">Ligase</keyword>
<dbReference type="Gene3D" id="3.90.190.20">
    <property type="entry name" value="Mur ligase, C-terminal domain"/>
    <property type="match status" value="1"/>
</dbReference>
<dbReference type="HAMAP" id="MF_00639">
    <property type="entry name" value="MurD"/>
    <property type="match status" value="1"/>
</dbReference>
<comment type="caution">
    <text evidence="13">The sequence shown here is derived from an EMBL/GenBank/DDBJ whole genome shotgun (WGS) entry which is preliminary data.</text>
</comment>
<evidence type="ECO:0000256" key="5">
    <source>
        <dbReference type="ARBA" id="ARBA00022618"/>
    </source>
</evidence>
<proteinExistence type="inferred from homology"/>
<dbReference type="GO" id="GO:0008360">
    <property type="term" value="P:regulation of cell shape"/>
    <property type="evidence" value="ECO:0007669"/>
    <property type="project" value="UniProtKB-KW"/>
</dbReference>
<feature type="domain" description="Mur ligase central" evidence="12">
    <location>
        <begin position="119"/>
        <end position="293"/>
    </location>
</feature>
<dbReference type="SUPFAM" id="SSF53623">
    <property type="entry name" value="MurD-like peptide ligases, catalytic domain"/>
    <property type="match status" value="1"/>
</dbReference>
<dbReference type="GO" id="GO:0071555">
    <property type="term" value="P:cell wall organization"/>
    <property type="evidence" value="ECO:0007669"/>
    <property type="project" value="UniProtKB-KW"/>
</dbReference>
<evidence type="ECO:0000256" key="7">
    <source>
        <dbReference type="ARBA" id="ARBA00022840"/>
    </source>
</evidence>
<keyword evidence="7 9" id="KW-0067">ATP-binding</keyword>